<dbReference type="PANTHER" id="PTHR33129">
    <property type="entry name" value="PROTEIN KINASE DOMAIN-CONTAINING PROTEIN-RELATED"/>
    <property type="match status" value="1"/>
</dbReference>
<keyword evidence="3" id="KW-0964">Secreted</keyword>
<dbReference type="InterPro" id="IPR045379">
    <property type="entry name" value="Crinkler_N"/>
</dbReference>
<name>A0A2N0RH52_9GLOM</name>
<accession>A0A2N0RH52</accession>
<comment type="subcellular location">
    <subcellularLocation>
        <location evidence="1">Host cell</location>
    </subcellularLocation>
    <subcellularLocation>
        <location evidence="2">Secreted</location>
    </subcellularLocation>
</comment>
<dbReference type="GO" id="GO:0043657">
    <property type="term" value="C:host cell"/>
    <property type="evidence" value="ECO:0007669"/>
    <property type="project" value="UniProtKB-SubCell"/>
</dbReference>
<evidence type="ECO:0000256" key="3">
    <source>
        <dbReference type="ARBA" id="ARBA00022525"/>
    </source>
</evidence>
<sequence>MVKLNCLLLGQSFDDAFVVKIADSNEIRHYSTDIDDLNISELKFLIWNNKRDTIEINDPDNMTLWKVNITEEEESKLKNVEANNIEDILNGEKLKPTRMFRRYFPKGIKTEDAENIHVIVQVPATGKRSIRSISPFVETRDSKKEKLDEEFSNICELVQHLRTSKDKAITAIDIDVDDIKVVSSGSKNTPSNIIRHPEDKLLAVIEKPAMYVRESYEDLRYRLIELASRGPKNTKHKFLVTGTSGVGKSCFLIYFLILHLCEQDVPIIFQSHKNKEVFYCFENLNLSSGSYKDFSTHWNSSETWYLADGIISPELVSAKTVIALSPKGVAKDKFQEIDKDIVKKFNMSPWTLGELSFCREHVFPEVPQDIMQELYYKAGGVPRYVFRRVEISLHYGSDPKIDVERQMIIYEAFERVQQALLLVEDFSGLLNCFTENAYFIQYSSRLVHRWADSSYIGFHLQWASRYIQDEIEKNLDKQSWKSLLEKIQTMKEYPAARGLMFEMFVIHLFRSCNEQFQMRELLEDPKPTSTPGHKKFSLNKPVTANIRTAAELASKNDNNLNLPDTTNFGAADLFYTPDTIFQVTVSNNHPIKQAELVRIVENMPAYRKNVNALIYLVFVVPEDIYESYRYQDIVVKDPISRNFRRVIKKDKRLKHVQQWVLKIDTIKSTTLKDTIKHSFGFGPSGKQGSSK</sequence>
<reference evidence="5 6" key="2">
    <citation type="submission" date="2017-10" db="EMBL/GenBank/DDBJ databases">
        <title>Genome analyses suggest a sexual origin of heterokaryosis in a supposedly ancient asexual fungus.</title>
        <authorList>
            <person name="Corradi N."/>
            <person name="Sedzielewska K."/>
            <person name="Noel J."/>
            <person name="Charron P."/>
            <person name="Farinelli L."/>
            <person name="Marton T."/>
            <person name="Kruger M."/>
            <person name="Pelin A."/>
            <person name="Brachmann A."/>
            <person name="Corradi N."/>
        </authorList>
    </citation>
    <scope>NUCLEOTIDE SEQUENCE [LARGE SCALE GENOMIC DNA]</scope>
    <source>
        <strain evidence="5 6">A1</strain>
    </source>
</reference>
<gene>
    <name evidence="5" type="ORF">RhiirA1_443780</name>
</gene>
<dbReference type="EMBL" id="LLXH01000831">
    <property type="protein sequence ID" value="PKC62641.1"/>
    <property type="molecule type" value="Genomic_DNA"/>
</dbReference>
<comment type="caution">
    <text evidence="5">The sequence shown here is derived from an EMBL/GenBank/DDBJ whole genome shotgun (WGS) entry which is preliminary data.</text>
</comment>
<feature type="domain" description="Crinkler effector protein N-terminal" evidence="4">
    <location>
        <begin position="2"/>
        <end position="121"/>
    </location>
</feature>
<protein>
    <recommendedName>
        <fullName evidence="4">Crinkler effector protein N-terminal domain-containing protein</fullName>
    </recommendedName>
</protein>
<dbReference type="Proteomes" id="UP000232688">
    <property type="component" value="Unassembled WGS sequence"/>
</dbReference>
<dbReference type="InterPro" id="IPR052980">
    <property type="entry name" value="Crinkler_effector"/>
</dbReference>
<evidence type="ECO:0000259" key="4">
    <source>
        <dbReference type="Pfam" id="PF20147"/>
    </source>
</evidence>
<dbReference type="Pfam" id="PF20147">
    <property type="entry name" value="Crinkler"/>
    <property type="match status" value="1"/>
</dbReference>
<dbReference type="PANTHER" id="PTHR33129:SF1">
    <property type="entry name" value="ATP-BINDING PROTEIN"/>
    <property type="match status" value="1"/>
</dbReference>
<evidence type="ECO:0000313" key="6">
    <source>
        <dbReference type="Proteomes" id="UP000232688"/>
    </source>
</evidence>
<dbReference type="VEuPathDB" id="FungiDB:FUN_018066"/>
<dbReference type="VEuPathDB" id="FungiDB:FUN_018064"/>
<evidence type="ECO:0000256" key="2">
    <source>
        <dbReference type="ARBA" id="ARBA00004613"/>
    </source>
</evidence>
<organism evidence="5 6">
    <name type="scientific">Rhizophagus irregularis</name>
    <dbReference type="NCBI Taxonomy" id="588596"/>
    <lineage>
        <taxon>Eukaryota</taxon>
        <taxon>Fungi</taxon>
        <taxon>Fungi incertae sedis</taxon>
        <taxon>Mucoromycota</taxon>
        <taxon>Glomeromycotina</taxon>
        <taxon>Glomeromycetes</taxon>
        <taxon>Glomerales</taxon>
        <taxon>Glomeraceae</taxon>
        <taxon>Rhizophagus</taxon>
    </lineage>
</organism>
<dbReference type="AlphaFoldDB" id="A0A2N0RH52"/>
<reference evidence="5 6" key="1">
    <citation type="submission" date="2017-10" db="EMBL/GenBank/DDBJ databases">
        <title>Extensive intraspecific genome diversity in a model arbuscular mycorrhizal fungus.</title>
        <authorList>
            <person name="Chen E.C.H."/>
            <person name="Morin E."/>
            <person name="Baudet D."/>
            <person name="Noel J."/>
            <person name="Ndikumana S."/>
            <person name="Charron P."/>
            <person name="St-Onge C."/>
            <person name="Giorgi J."/>
            <person name="Grigoriev I.V."/>
            <person name="Roux C."/>
            <person name="Martin F.M."/>
            <person name="Corradi N."/>
        </authorList>
    </citation>
    <scope>NUCLEOTIDE SEQUENCE [LARGE SCALE GENOMIC DNA]</scope>
    <source>
        <strain evidence="5 6">A1</strain>
    </source>
</reference>
<evidence type="ECO:0000313" key="5">
    <source>
        <dbReference type="EMBL" id="PKC62641.1"/>
    </source>
</evidence>
<dbReference type="GO" id="GO:0005576">
    <property type="term" value="C:extracellular region"/>
    <property type="evidence" value="ECO:0007669"/>
    <property type="project" value="UniProtKB-SubCell"/>
</dbReference>
<proteinExistence type="predicted"/>
<dbReference type="VEuPathDB" id="FungiDB:RhiirA1_443780"/>
<evidence type="ECO:0000256" key="1">
    <source>
        <dbReference type="ARBA" id="ARBA00004340"/>
    </source>
</evidence>